<dbReference type="SUPFAM" id="SSF52540">
    <property type="entry name" value="P-loop containing nucleoside triphosphate hydrolases"/>
    <property type="match status" value="2"/>
</dbReference>
<evidence type="ECO:0000256" key="3">
    <source>
        <dbReference type="ARBA" id="ARBA00022741"/>
    </source>
</evidence>
<keyword evidence="4" id="KW-0378">Hydrolase</keyword>
<dbReference type="InterPro" id="IPR036867">
    <property type="entry name" value="R3H_dom_sf"/>
</dbReference>
<evidence type="ECO:0000256" key="5">
    <source>
        <dbReference type="ARBA" id="ARBA00022806"/>
    </source>
</evidence>
<gene>
    <name evidence="15" type="ORF">NEZAVI_LOCUS12295</name>
</gene>
<keyword evidence="5" id="KW-0347">Helicase</keyword>
<dbReference type="InterPro" id="IPR059023">
    <property type="entry name" value="RNA_hel_CTD"/>
</dbReference>
<dbReference type="PROSITE" id="PS50882">
    <property type="entry name" value="YTH"/>
    <property type="match status" value="1"/>
</dbReference>
<dbReference type="Pfam" id="PF04408">
    <property type="entry name" value="WHD_HA2"/>
    <property type="match status" value="1"/>
</dbReference>
<dbReference type="Gene3D" id="3.30.1370.50">
    <property type="entry name" value="R3H-like domain"/>
    <property type="match status" value="1"/>
</dbReference>
<dbReference type="SUPFAM" id="SSF82708">
    <property type="entry name" value="R3H domain"/>
    <property type="match status" value="1"/>
</dbReference>
<evidence type="ECO:0000313" key="16">
    <source>
        <dbReference type="Proteomes" id="UP001152798"/>
    </source>
</evidence>
<dbReference type="InterPro" id="IPR001374">
    <property type="entry name" value="R3H_dom"/>
</dbReference>
<protein>
    <recommendedName>
        <fullName evidence="17">RNA helicase</fullName>
    </recommendedName>
</protein>
<dbReference type="PROSITE" id="PS51194">
    <property type="entry name" value="HELICASE_CTER"/>
    <property type="match status" value="1"/>
</dbReference>
<feature type="repeat" description="ANK" evidence="9">
    <location>
        <begin position="459"/>
        <end position="491"/>
    </location>
</feature>
<dbReference type="InterPro" id="IPR011545">
    <property type="entry name" value="DEAD/DEAH_box_helicase_dom"/>
</dbReference>
<dbReference type="CDD" id="cd17917">
    <property type="entry name" value="DEXHc_RHA-like"/>
    <property type="match status" value="1"/>
</dbReference>
<dbReference type="InterPro" id="IPR011709">
    <property type="entry name" value="DEAD-box_helicase_OB_fold"/>
</dbReference>
<dbReference type="InterPro" id="IPR002110">
    <property type="entry name" value="Ankyrin_rpt"/>
</dbReference>
<keyword evidence="3" id="KW-0547">Nucleotide-binding</keyword>
<comment type="subcellular location">
    <subcellularLocation>
        <location evidence="1">Nucleus</location>
    </subcellularLocation>
</comment>
<dbReference type="GO" id="GO:0004386">
    <property type="term" value="F:helicase activity"/>
    <property type="evidence" value="ECO:0007669"/>
    <property type="project" value="UniProtKB-KW"/>
</dbReference>
<dbReference type="InterPro" id="IPR027417">
    <property type="entry name" value="P-loop_NTPase"/>
</dbReference>
<dbReference type="InterPro" id="IPR007502">
    <property type="entry name" value="Helicase-assoc_dom"/>
</dbReference>
<dbReference type="SMART" id="SM00393">
    <property type="entry name" value="R3H"/>
    <property type="match status" value="1"/>
</dbReference>
<dbReference type="GO" id="GO:0003723">
    <property type="term" value="F:RNA binding"/>
    <property type="evidence" value="ECO:0007669"/>
    <property type="project" value="UniProtKB-KW"/>
</dbReference>
<dbReference type="GO" id="GO:0003677">
    <property type="term" value="F:DNA binding"/>
    <property type="evidence" value="ECO:0007669"/>
    <property type="project" value="UniProtKB-ARBA"/>
</dbReference>
<dbReference type="GO" id="GO:0016787">
    <property type="term" value="F:hydrolase activity"/>
    <property type="evidence" value="ECO:0007669"/>
    <property type="project" value="UniProtKB-KW"/>
</dbReference>
<dbReference type="FunFam" id="3.40.50.300:FF:000284">
    <property type="entry name" value="probable ATP-dependent RNA helicase YTHDC2"/>
    <property type="match status" value="1"/>
</dbReference>
<dbReference type="SMART" id="SM00490">
    <property type="entry name" value="HELICc"/>
    <property type="match status" value="1"/>
</dbReference>
<proteinExistence type="inferred from homology"/>
<dbReference type="CDD" id="cd21134">
    <property type="entry name" value="YTH"/>
    <property type="match status" value="1"/>
</dbReference>
<accession>A0A9P0HKS0</accession>
<evidence type="ECO:0000256" key="6">
    <source>
        <dbReference type="ARBA" id="ARBA00022840"/>
    </source>
</evidence>
<dbReference type="FunFam" id="1.20.120.1080:FF:000008">
    <property type="entry name" value="probable ATP-dependent RNA helicase YTHDC2"/>
    <property type="match status" value="1"/>
</dbReference>
<dbReference type="PROSITE" id="PS50088">
    <property type="entry name" value="ANK_REPEAT"/>
    <property type="match status" value="1"/>
</dbReference>
<feature type="domain" description="YTH" evidence="11">
    <location>
        <begin position="1195"/>
        <end position="1328"/>
    </location>
</feature>
<evidence type="ECO:0000256" key="2">
    <source>
        <dbReference type="ARBA" id="ARBA00008792"/>
    </source>
</evidence>
<dbReference type="PROSITE" id="PS51192">
    <property type="entry name" value="HELICASE_ATP_BIND_1"/>
    <property type="match status" value="1"/>
</dbReference>
<organism evidence="15 16">
    <name type="scientific">Nezara viridula</name>
    <name type="common">Southern green stink bug</name>
    <name type="synonym">Cimex viridulus</name>
    <dbReference type="NCBI Taxonomy" id="85310"/>
    <lineage>
        <taxon>Eukaryota</taxon>
        <taxon>Metazoa</taxon>
        <taxon>Ecdysozoa</taxon>
        <taxon>Arthropoda</taxon>
        <taxon>Hexapoda</taxon>
        <taxon>Insecta</taxon>
        <taxon>Pterygota</taxon>
        <taxon>Neoptera</taxon>
        <taxon>Paraneoptera</taxon>
        <taxon>Hemiptera</taxon>
        <taxon>Heteroptera</taxon>
        <taxon>Panheteroptera</taxon>
        <taxon>Pentatomomorpha</taxon>
        <taxon>Pentatomoidea</taxon>
        <taxon>Pentatomidae</taxon>
        <taxon>Pentatominae</taxon>
        <taxon>Nezara</taxon>
    </lineage>
</organism>
<dbReference type="Gene3D" id="3.40.50.300">
    <property type="entry name" value="P-loop containing nucleotide triphosphate hydrolases"/>
    <property type="match status" value="2"/>
</dbReference>
<evidence type="ECO:0000256" key="9">
    <source>
        <dbReference type="PROSITE-ProRule" id="PRU00023"/>
    </source>
</evidence>
<evidence type="ECO:0000256" key="4">
    <source>
        <dbReference type="ARBA" id="ARBA00022801"/>
    </source>
</evidence>
<dbReference type="PROSITE" id="PS51061">
    <property type="entry name" value="R3H"/>
    <property type="match status" value="1"/>
</dbReference>
<feature type="domain" description="R3H" evidence="12">
    <location>
        <begin position="16"/>
        <end position="80"/>
    </location>
</feature>
<dbReference type="Proteomes" id="UP001152798">
    <property type="component" value="Chromosome 5"/>
</dbReference>
<keyword evidence="16" id="KW-1185">Reference proteome</keyword>
<keyword evidence="6" id="KW-0067">ATP-binding</keyword>
<evidence type="ECO:0000259" key="11">
    <source>
        <dbReference type="PROSITE" id="PS50882"/>
    </source>
</evidence>
<dbReference type="Gene3D" id="3.10.590.10">
    <property type="entry name" value="ph1033 like domains"/>
    <property type="match status" value="1"/>
</dbReference>
<name>A0A9P0HKS0_NEZVI</name>
<evidence type="ECO:0000259" key="12">
    <source>
        <dbReference type="PROSITE" id="PS51061"/>
    </source>
</evidence>
<dbReference type="Pfam" id="PF01424">
    <property type="entry name" value="R3H"/>
    <property type="match status" value="1"/>
</dbReference>
<evidence type="ECO:0008006" key="17">
    <source>
        <dbReference type="Google" id="ProtNLM"/>
    </source>
</evidence>
<evidence type="ECO:0000256" key="10">
    <source>
        <dbReference type="SAM" id="MobiDB-lite"/>
    </source>
</evidence>
<dbReference type="Pfam" id="PF00271">
    <property type="entry name" value="Helicase_C"/>
    <property type="match status" value="1"/>
</dbReference>
<dbReference type="GO" id="GO:0005634">
    <property type="term" value="C:nucleus"/>
    <property type="evidence" value="ECO:0007669"/>
    <property type="project" value="UniProtKB-SubCell"/>
</dbReference>
<evidence type="ECO:0000259" key="13">
    <source>
        <dbReference type="PROSITE" id="PS51192"/>
    </source>
</evidence>
<dbReference type="PANTHER" id="PTHR18934">
    <property type="entry name" value="ATP-DEPENDENT RNA HELICASE"/>
    <property type="match status" value="1"/>
</dbReference>
<dbReference type="EMBL" id="OV725081">
    <property type="protein sequence ID" value="CAH1403730.1"/>
    <property type="molecule type" value="Genomic_DNA"/>
</dbReference>
<dbReference type="Pfam" id="PF04146">
    <property type="entry name" value="YTH"/>
    <property type="match status" value="1"/>
</dbReference>
<dbReference type="InterPro" id="IPR001650">
    <property type="entry name" value="Helicase_C-like"/>
</dbReference>
<sequence>MSRKKKMNQQPINVGEAVKICVEVTIKKFLNSEELKEWEYPSSFTAKERAYIHNEAKKYGLKSKSRGKGSSRYLTIYKREASAIMEKDATMSLTPASRTLMMSMLTKHPVTTRERQDCLPPVERCKDLYQDGKDGSRALGRMSGGTPQVPPPVTTKAYAQFRASLPVAALQDIIVQTVAENQVTIIAGETGSGKTTQVPQFLLEWHEKTGRPCRIVCSQPRRISAVSVAERVATERGDKVGQSVGYQIRLEGKVSPYTVLMYCTNGVLLRTLMTGESVLATVTHIIVDEVHERDRLSDFVLIVLREALAKFRSLRLILMSATADSSTLSSYFNNCPVITVPGKLFEVKEHHLEDILKQTGYMTSEMEKMRKDLEKKKAQAAQLDKWAEAVRDDASMTSSASAQLLASNSTQGHEDVGTCKEMDEAIQEAWLTASDAAFAQLLYLLQNEVVNVDYQHSNTGISSLMVAAARGSAEVIEQLLALGANLLLEASNGYSAIKFAECFNRVEIVDILRAHETLLAVSNFDSNTNEIAVERKLSDVDKELLELYHCSFNDNFIDMKLLMVLISQIHVENINKGSILVFLPGYEDIMTLKELLISEERRMSQKTKVLILMLHSNMQTSEQKLVFKPTPINTRKIILSTNIAETSITIDDISYVIDTGKMKEKSYNALTGVSQLCTVWVSKSCAIQRKGRAGRTGPGICYRLYSSLRYEALQQHATPEILRVPLQELCLYAKQLAPPNTSIVDFLSRALDPPSSMASRSAVSLLKTIDALDTWEDLTDLGHHLLDFPIEPRYGKMLIYASVLKCLDPVLTIVCCLSYRDVFILPMAAGKKKDVHAERARFAAGSLSDHMVLLRVFQSWQEARKQGRGRQFCQQHYINGAAMEMILGTRAQVLAQLRASGFIKSKGHGDIKYVNANSDNWAVVKAAIAGGLYPNIARVDRQHNILRTVKEHKVRLHCTSVLHDGNKGSVTYFPTEWVAFEELSRSSTVCHIRTATVLSPITVAVFASPRAIPYDALSDTHIEGSLCSDSEEEEVGPEETATLKVDDWATFRTDSETAQLALQLRVKWHSLLSKKLRWTHKVLNTMDELVINTIVRVLSAEEQAARLSAPPGVGKRPYLMTPDLPAIGNRTLDYSDGLNDSHNDRRNQGTASPSKSNFERFNNGTNKSFEETSPTQTAFSSGGIEAQRANCASPFRYFVIKAGQLKNIDISVVHKMWAFLPTTQSRLVQALKAGKSVILVFSIQGSGHFQGYAHLAGENPVTGEIPLDLSGNHSLSAPLPVEWIKRGNIPYHATRHLFNPYNDYAKVQTSRDGQEIEPSVGEALCQLWDSLQWFPRPARVVRPTPYHASSYKM</sequence>
<dbReference type="Gene3D" id="1.25.40.20">
    <property type="entry name" value="Ankyrin repeat-containing domain"/>
    <property type="match status" value="1"/>
</dbReference>
<dbReference type="Pfam" id="PF26026">
    <property type="entry name" value="RNA_hel_CTD"/>
    <property type="match status" value="1"/>
</dbReference>
<dbReference type="Pfam" id="PF21010">
    <property type="entry name" value="HA2_C"/>
    <property type="match status" value="1"/>
</dbReference>
<evidence type="ECO:0000256" key="1">
    <source>
        <dbReference type="ARBA" id="ARBA00004123"/>
    </source>
</evidence>
<dbReference type="InterPro" id="IPR014001">
    <property type="entry name" value="Helicase_ATP-bd"/>
</dbReference>
<dbReference type="CDD" id="cd18791">
    <property type="entry name" value="SF2_C_RHA"/>
    <property type="match status" value="1"/>
</dbReference>
<evidence type="ECO:0000256" key="8">
    <source>
        <dbReference type="ARBA" id="ARBA00023242"/>
    </source>
</evidence>
<evidence type="ECO:0000259" key="14">
    <source>
        <dbReference type="PROSITE" id="PS51194"/>
    </source>
</evidence>
<reference evidence="15" key="1">
    <citation type="submission" date="2022-01" db="EMBL/GenBank/DDBJ databases">
        <authorList>
            <person name="King R."/>
        </authorList>
    </citation>
    <scope>NUCLEOTIDE SEQUENCE</scope>
</reference>
<dbReference type="GO" id="GO:0005524">
    <property type="term" value="F:ATP binding"/>
    <property type="evidence" value="ECO:0007669"/>
    <property type="project" value="UniProtKB-KW"/>
</dbReference>
<keyword evidence="9" id="KW-0040">ANK repeat</keyword>
<dbReference type="InterPro" id="IPR036770">
    <property type="entry name" value="Ankyrin_rpt-contain_sf"/>
</dbReference>
<dbReference type="PANTHER" id="PTHR18934:SF213">
    <property type="entry name" value="3'-5' RNA HELICASE YTHDC2"/>
    <property type="match status" value="1"/>
</dbReference>
<keyword evidence="7" id="KW-0694">RNA-binding</keyword>
<dbReference type="Pfam" id="PF07717">
    <property type="entry name" value="OB_NTP_bind"/>
    <property type="match status" value="1"/>
</dbReference>
<dbReference type="SUPFAM" id="SSF48403">
    <property type="entry name" value="Ankyrin repeat"/>
    <property type="match status" value="1"/>
</dbReference>
<feature type="domain" description="Helicase C-terminal" evidence="14">
    <location>
        <begin position="565"/>
        <end position="737"/>
    </location>
</feature>
<dbReference type="OrthoDB" id="6103986at2759"/>
<keyword evidence="8" id="KW-0539">Nucleus</keyword>
<feature type="compositionally biased region" description="Polar residues" evidence="10">
    <location>
        <begin position="1148"/>
        <end position="1180"/>
    </location>
</feature>
<dbReference type="PROSITE" id="PS50297">
    <property type="entry name" value="ANK_REP_REGION"/>
    <property type="match status" value="1"/>
</dbReference>
<evidence type="ECO:0000313" key="15">
    <source>
        <dbReference type="EMBL" id="CAH1403730.1"/>
    </source>
</evidence>
<dbReference type="SMART" id="SM00487">
    <property type="entry name" value="DEXDc"/>
    <property type="match status" value="1"/>
</dbReference>
<dbReference type="InterPro" id="IPR007275">
    <property type="entry name" value="YTH_domain"/>
</dbReference>
<dbReference type="Gene3D" id="1.20.120.1080">
    <property type="match status" value="1"/>
</dbReference>
<dbReference type="InterPro" id="IPR048333">
    <property type="entry name" value="HA2_WH"/>
</dbReference>
<feature type="region of interest" description="Disordered" evidence="10">
    <location>
        <begin position="1131"/>
        <end position="1182"/>
    </location>
</feature>
<dbReference type="FunFam" id="3.30.1370.50:FF:000002">
    <property type="entry name" value="Immunoglobulin mu DNA-binding protein 2"/>
    <property type="match status" value="1"/>
</dbReference>
<dbReference type="SMART" id="SM00847">
    <property type="entry name" value="HA2"/>
    <property type="match status" value="1"/>
</dbReference>
<feature type="domain" description="Helicase ATP-binding" evidence="13">
    <location>
        <begin position="175"/>
        <end position="341"/>
    </location>
</feature>
<dbReference type="Pfam" id="PF00270">
    <property type="entry name" value="DEAD"/>
    <property type="match status" value="1"/>
</dbReference>
<evidence type="ECO:0000256" key="7">
    <source>
        <dbReference type="ARBA" id="ARBA00022884"/>
    </source>
</evidence>
<comment type="similarity">
    <text evidence="2">Belongs to the DEAD box helicase family. DEAH subfamily.</text>
</comment>